<reference evidence="2" key="1">
    <citation type="journal article" date="2023" name="G3 (Bethesda)">
        <title>Genome assembly and association tests identify interacting loci associated with vigor, precocity, and sex in interspecific pistachio rootstocks.</title>
        <authorList>
            <person name="Palmer W."/>
            <person name="Jacygrad E."/>
            <person name="Sagayaradj S."/>
            <person name="Cavanaugh K."/>
            <person name="Han R."/>
            <person name="Bertier L."/>
            <person name="Beede B."/>
            <person name="Kafkas S."/>
            <person name="Golino D."/>
            <person name="Preece J."/>
            <person name="Michelmore R."/>
        </authorList>
    </citation>
    <scope>NUCLEOTIDE SEQUENCE [LARGE SCALE GENOMIC DNA]</scope>
</reference>
<name>A0ACC1BFC4_9ROSI</name>
<keyword evidence="2" id="KW-1185">Reference proteome</keyword>
<dbReference type="Proteomes" id="UP001164250">
    <property type="component" value="Chromosome 5"/>
</dbReference>
<sequence>MRPVNKEEEEGEMIVQKVGNDALKFNGQTFTFDSVADIDSTQLDVFQLVGLPLIENCSAGFNSSVFAYGQVLHDVDCLKMEDEEKVDIEETVSASMFVEPSFPLQEKVSTEETEAKTEVRPESLPPPGRGRRIYEIDPTLTGFRQHLDYSLVPIAGGLELFSRGYEKLGFTHSFVAWAIVNRYVLLFLESASTKLKPIQAVPWVKDVTDSGHKIERPALAFLSATGITYREWAPGAKSAALIGDFKNWNPNADIMTWWMRSSTFGERTPMDSLVLEKVTTEPQLNVICFYLWVLSTQLLLLVGTGKMDSMFDSNEGEVLSWGGGGSRRLGHGHESSIFGFLRSSKFIC</sequence>
<dbReference type="EMBL" id="CM047901">
    <property type="protein sequence ID" value="KAJ0097664.1"/>
    <property type="molecule type" value="Genomic_DNA"/>
</dbReference>
<proteinExistence type="predicted"/>
<comment type="caution">
    <text evidence="1">The sequence shown here is derived from an EMBL/GenBank/DDBJ whole genome shotgun (WGS) entry which is preliminary data.</text>
</comment>
<evidence type="ECO:0000313" key="2">
    <source>
        <dbReference type="Proteomes" id="UP001164250"/>
    </source>
</evidence>
<gene>
    <name evidence="1" type="ORF">Patl1_28103</name>
</gene>
<evidence type="ECO:0000313" key="1">
    <source>
        <dbReference type="EMBL" id="KAJ0097664.1"/>
    </source>
</evidence>
<organism evidence="1 2">
    <name type="scientific">Pistacia atlantica</name>
    <dbReference type="NCBI Taxonomy" id="434234"/>
    <lineage>
        <taxon>Eukaryota</taxon>
        <taxon>Viridiplantae</taxon>
        <taxon>Streptophyta</taxon>
        <taxon>Embryophyta</taxon>
        <taxon>Tracheophyta</taxon>
        <taxon>Spermatophyta</taxon>
        <taxon>Magnoliopsida</taxon>
        <taxon>eudicotyledons</taxon>
        <taxon>Gunneridae</taxon>
        <taxon>Pentapetalae</taxon>
        <taxon>rosids</taxon>
        <taxon>malvids</taxon>
        <taxon>Sapindales</taxon>
        <taxon>Anacardiaceae</taxon>
        <taxon>Pistacia</taxon>
    </lineage>
</organism>
<accession>A0ACC1BFC4</accession>
<protein>
    <submittedName>
        <fullName evidence="1">Uncharacterized protein</fullName>
    </submittedName>
</protein>